<feature type="transmembrane region" description="Helical" evidence="1">
    <location>
        <begin position="152"/>
        <end position="178"/>
    </location>
</feature>
<name>A0ABW0EC65_9BACT</name>
<dbReference type="InterPro" id="IPR010295">
    <property type="entry name" value="DUF898"/>
</dbReference>
<sequence length="325" mass="36835">MEEIYQPSPAAEVPQTFEFKGKSSELFGIQLPNWVLTVVTFGVYYPWAKAEKLKYLYQKTEFAGSRFKFHGTGKEMFKGFIKAMLVFAVLYGVLMACVFSGSKGLILGGMFFFYFGLAALIPVAIYGSMRYRLSRTSWRGIHFAFTASLKEIYVTCIKGMFLSIITLGIYSSWFAVALRKKIVGNIRIGNIRFEFDGEGSELFMIHLKGYFLSMFTLGIYLFGYMAELHRFYFNNILIEQNGNYSRLEANVNGAGYFKLLAGNILIVIFTLGLGTPLVTVRTMRYVINNCELFCNLDLENLEQAQTDGIDATMEDVSDILNLDLV</sequence>
<feature type="transmembrane region" description="Helical" evidence="1">
    <location>
        <begin position="209"/>
        <end position="226"/>
    </location>
</feature>
<comment type="caution">
    <text evidence="2">The sequence shown here is derived from an EMBL/GenBank/DDBJ whole genome shotgun (WGS) entry which is preliminary data.</text>
</comment>
<accession>A0ABW0EC65</accession>
<dbReference type="Proteomes" id="UP001596161">
    <property type="component" value="Unassembled WGS sequence"/>
</dbReference>
<evidence type="ECO:0000313" key="3">
    <source>
        <dbReference type="Proteomes" id="UP001596161"/>
    </source>
</evidence>
<dbReference type="Pfam" id="PF05987">
    <property type="entry name" value="DUF898"/>
    <property type="match status" value="2"/>
</dbReference>
<keyword evidence="1" id="KW-0472">Membrane</keyword>
<feature type="transmembrane region" description="Helical" evidence="1">
    <location>
        <begin position="256"/>
        <end position="278"/>
    </location>
</feature>
<protein>
    <submittedName>
        <fullName evidence="2">YjgN family protein</fullName>
    </submittedName>
</protein>
<feature type="transmembrane region" description="Helical" evidence="1">
    <location>
        <begin position="26"/>
        <end position="47"/>
    </location>
</feature>
<evidence type="ECO:0000313" key="2">
    <source>
        <dbReference type="EMBL" id="MFC5271967.1"/>
    </source>
</evidence>
<keyword evidence="1" id="KW-0812">Transmembrane</keyword>
<keyword evidence="1" id="KW-1133">Transmembrane helix</keyword>
<gene>
    <name evidence="2" type="ORF">ACFPIB_15220</name>
</gene>
<feature type="transmembrane region" description="Helical" evidence="1">
    <location>
        <begin position="79"/>
        <end position="99"/>
    </location>
</feature>
<proteinExistence type="predicted"/>
<keyword evidence="3" id="KW-1185">Reference proteome</keyword>
<evidence type="ECO:0000256" key="1">
    <source>
        <dbReference type="SAM" id="Phobius"/>
    </source>
</evidence>
<organism evidence="2 3">
    <name type="scientific">Adhaeribacter terreus</name>
    <dbReference type="NCBI Taxonomy" id="529703"/>
    <lineage>
        <taxon>Bacteria</taxon>
        <taxon>Pseudomonadati</taxon>
        <taxon>Bacteroidota</taxon>
        <taxon>Cytophagia</taxon>
        <taxon>Cytophagales</taxon>
        <taxon>Hymenobacteraceae</taxon>
        <taxon>Adhaeribacter</taxon>
    </lineage>
</organism>
<dbReference type="EMBL" id="JBHSKT010000010">
    <property type="protein sequence ID" value="MFC5271967.1"/>
    <property type="molecule type" value="Genomic_DNA"/>
</dbReference>
<feature type="transmembrane region" description="Helical" evidence="1">
    <location>
        <begin position="111"/>
        <end position="129"/>
    </location>
</feature>
<dbReference type="RefSeq" id="WP_378018324.1">
    <property type="nucleotide sequence ID" value="NZ_JBHSKT010000010.1"/>
</dbReference>
<reference evidence="3" key="1">
    <citation type="journal article" date="2019" name="Int. J. Syst. Evol. Microbiol.">
        <title>The Global Catalogue of Microorganisms (GCM) 10K type strain sequencing project: providing services to taxonomists for standard genome sequencing and annotation.</title>
        <authorList>
            <consortium name="The Broad Institute Genomics Platform"/>
            <consortium name="The Broad Institute Genome Sequencing Center for Infectious Disease"/>
            <person name="Wu L."/>
            <person name="Ma J."/>
        </authorList>
    </citation>
    <scope>NUCLEOTIDE SEQUENCE [LARGE SCALE GENOMIC DNA]</scope>
    <source>
        <strain evidence="3">KACC 12602</strain>
    </source>
</reference>